<sequence length="140" mass="15672">MKILVPIRAGQTSDATLEHIVRLRQQFGSTPLTLLHVVNLKQMDYRMIPDFQIDMIRRYASDAGQALLDKGAALLRDAGLAVSTRLESGYPRDIISQIANTEHFDLLIIGRHRRGGLRDALFGSVSNHVLHEVDCPVLLF</sequence>
<dbReference type="EMBL" id="FNAQ01000020">
    <property type="protein sequence ID" value="SDE62980.1"/>
    <property type="molecule type" value="Genomic_DNA"/>
</dbReference>
<dbReference type="InterPro" id="IPR014729">
    <property type="entry name" value="Rossmann-like_a/b/a_fold"/>
</dbReference>
<dbReference type="CDD" id="cd00293">
    <property type="entry name" value="USP-like"/>
    <property type="match status" value="1"/>
</dbReference>
<dbReference type="InterPro" id="IPR006015">
    <property type="entry name" value="Universal_stress_UspA"/>
</dbReference>
<gene>
    <name evidence="3" type="ORF">SAMN05661003_12027</name>
</gene>
<evidence type="ECO:0000256" key="1">
    <source>
        <dbReference type="ARBA" id="ARBA00008791"/>
    </source>
</evidence>
<accession>A0A1G7EH27</accession>
<protein>
    <submittedName>
        <fullName evidence="3">Nucleotide-binding universal stress protein, UspA family</fullName>
    </submittedName>
</protein>
<name>A0A1G7EH27_9BACT</name>
<dbReference type="OrthoDB" id="5401998at2"/>
<proteinExistence type="inferred from homology"/>
<organism evidence="3 4">
    <name type="scientific">Desulfuromonas thiophila</name>
    <dbReference type="NCBI Taxonomy" id="57664"/>
    <lineage>
        <taxon>Bacteria</taxon>
        <taxon>Pseudomonadati</taxon>
        <taxon>Thermodesulfobacteriota</taxon>
        <taxon>Desulfuromonadia</taxon>
        <taxon>Desulfuromonadales</taxon>
        <taxon>Desulfuromonadaceae</taxon>
        <taxon>Desulfuromonas</taxon>
    </lineage>
</organism>
<dbReference type="STRING" id="57664.SAMN05661003_12027"/>
<dbReference type="Gene3D" id="3.40.50.620">
    <property type="entry name" value="HUPs"/>
    <property type="match status" value="1"/>
</dbReference>
<dbReference type="RefSeq" id="WP_092080319.1">
    <property type="nucleotide sequence ID" value="NZ_FNAQ01000020.1"/>
</dbReference>
<comment type="similarity">
    <text evidence="1">Belongs to the universal stress protein A family.</text>
</comment>
<feature type="domain" description="UspA" evidence="2">
    <location>
        <begin position="2"/>
        <end position="139"/>
    </location>
</feature>
<evidence type="ECO:0000313" key="3">
    <source>
        <dbReference type="EMBL" id="SDE62980.1"/>
    </source>
</evidence>
<dbReference type="Proteomes" id="UP000243205">
    <property type="component" value="Unassembled WGS sequence"/>
</dbReference>
<dbReference type="PANTHER" id="PTHR46268">
    <property type="entry name" value="STRESS RESPONSE PROTEIN NHAX"/>
    <property type="match status" value="1"/>
</dbReference>
<dbReference type="Pfam" id="PF00582">
    <property type="entry name" value="Usp"/>
    <property type="match status" value="1"/>
</dbReference>
<dbReference type="PRINTS" id="PR01438">
    <property type="entry name" value="UNVRSLSTRESS"/>
</dbReference>
<dbReference type="InterPro" id="IPR006016">
    <property type="entry name" value="UspA"/>
</dbReference>
<reference evidence="4" key="1">
    <citation type="submission" date="2016-10" db="EMBL/GenBank/DDBJ databases">
        <authorList>
            <person name="Varghese N."/>
            <person name="Submissions S."/>
        </authorList>
    </citation>
    <scope>NUCLEOTIDE SEQUENCE [LARGE SCALE GENOMIC DNA]</scope>
    <source>
        <strain evidence="4">DSM 8987</strain>
    </source>
</reference>
<evidence type="ECO:0000259" key="2">
    <source>
        <dbReference type="Pfam" id="PF00582"/>
    </source>
</evidence>
<keyword evidence="4" id="KW-1185">Reference proteome</keyword>
<evidence type="ECO:0000313" key="4">
    <source>
        <dbReference type="Proteomes" id="UP000243205"/>
    </source>
</evidence>
<dbReference type="PANTHER" id="PTHR46268:SF15">
    <property type="entry name" value="UNIVERSAL STRESS PROTEIN HP_0031"/>
    <property type="match status" value="1"/>
</dbReference>
<dbReference type="AlphaFoldDB" id="A0A1G7EH27"/>
<dbReference type="SUPFAM" id="SSF52402">
    <property type="entry name" value="Adenine nucleotide alpha hydrolases-like"/>
    <property type="match status" value="1"/>
</dbReference>